<evidence type="ECO:0000256" key="7">
    <source>
        <dbReference type="RuleBase" id="RU361173"/>
    </source>
</evidence>
<sequence length="865" mass="95839">MSATMLFLSFFSLGLLSQSYGLTVYTGAAPNLPSRKPFGFASKSTGGSLNASATYLATNAAELREALALPYTKTIYVKGVINGNELSTRASCQKYIDTTGSAGAAIRTYNFTEYIYSLNSTYLALVSVAAAENKVFNGRNATEYRTYLGKLNGWRPVVSNTQKAAVGFTLRNNTSLIGLDSSAALNGINLYLNSVDNIWIRNLKLVSPADCFPAPETYPSSWNAKFDAVGLVTATNVWVDGCELQDQLSGEYVEPDIIPPGWEVDRFDGLFDCEDGSDNVTFSHNIVKNHHKSLLLGGGTKEADRDLGKMHFTIFGNHFQNSASRNPLMRFGSYDIAANLFESVNNNNPVYSYKRANVPADAVFQYHLGVYNQSRVQLQDNVFIQTGSVPNDTSRIFTVTENLLSDRPAKLCVRPGSFISTMNTKSVDLVAAAKGALNYAVGKGRAVANGIIFSCDGFSAIGTPASTTFTSYSQVQSPKSHMLDIAMVATCESENTEAVDQSSFWDENGIHWDAHRIGWAVSGAFALAAVIITILSVGRHARHYYVPNEQRQIIRILYMPLVYAIISWLSYRFFRAYTYYSFVVIIYEAITISAFMLLIIQYVASTSSGKTAEGALARKDKDKLPIPFCCWRYRPTKAYFMYTIKWSVLQYVIIRPTVSIIGIICEALHILCQSSWSYKHPSVYLTAVDFVSISVALYGLILFYDLTKQELKGRRPLAKFLTIKLIVMCTFYQEFVFDALQNHGIIKATEYWTGSNIADGLNALAITIEMVLFAFFMMWAYPISEYIRPELSKTPIKQAIIDSLNFSDFVAEIWGSLKFFYDYAVGKPHTRGIIKHETPDFGEAFGVHNASGNLRTRGGSVANAA</sequence>
<keyword evidence="7" id="KW-0964">Secreted</keyword>
<feature type="transmembrane region" description="Helical" evidence="8">
    <location>
        <begin position="648"/>
        <end position="671"/>
    </location>
</feature>
<feature type="signal peptide" evidence="9">
    <location>
        <begin position="1"/>
        <end position="21"/>
    </location>
</feature>
<keyword evidence="3 8" id="KW-0812">Transmembrane</keyword>
<keyword evidence="4 8" id="KW-1133">Transmembrane helix</keyword>
<dbReference type="Proteomes" id="UP000044841">
    <property type="component" value="Unassembled WGS sequence"/>
</dbReference>
<feature type="transmembrane region" description="Helical" evidence="8">
    <location>
        <begin position="761"/>
        <end position="781"/>
    </location>
</feature>
<feature type="transmembrane region" description="Helical" evidence="8">
    <location>
        <begin position="553"/>
        <end position="571"/>
    </location>
</feature>
<keyword evidence="7" id="KW-0624">Polysaccharide degradation</keyword>
<evidence type="ECO:0000256" key="3">
    <source>
        <dbReference type="ARBA" id="ARBA00022692"/>
    </source>
</evidence>
<dbReference type="InterPro" id="IPR002022">
    <property type="entry name" value="Pec_lyase"/>
</dbReference>
<feature type="chain" id="PRO_5005502523" evidence="9">
    <location>
        <begin position="22"/>
        <end position="865"/>
    </location>
</feature>
<keyword evidence="7" id="KW-0119">Carbohydrate metabolism</keyword>
<dbReference type="InterPro" id="IPR005178">
    <property type="entry name" value="Ostalpha/TMEM184C"/>
</dbReference>
<evidence type="ECO:0000256" key="1">
    <source>
        <dbReference type="ARBA" id="ARBA00004141"/>
    </source>
</evidence>
<dbReference type="AlphaFoldDB" id="A0A0K6FSZ0"/>
<proteinExistence type="inferred from homology"/>
<evidence type="ECO:0000256" key="9">
    <source>
        <dbReference type="SAM" id="SignalP"/>
    </source>
</evidence>
<dbReference type="GO" id="GO:0016829">
    <property type="term" value="F:lyase activity"/>
    <property type="evidence" value="ECO:0007669"/>
    <property type="project" value="UniProtKB-KW"/>
</dbReference>
<dbReference type="SMART" id="SM00656">
    <property type="entry name" value="Amb_all"/>
    <property type="match status" value="1"/>
</dbReference>
<dbReference type="Pfam" id="PF00544">
    <property type="entry name" value="Pectate_lyase_4"/>
    <property type="match status" value="1"/>
</dbReference>
<dbReference type="GO" id="GO:0000272">
    <property type="term" value="P:polysaccharide catabolic process"/>
    <property type="evidence" value="ECO:0007669"/>
    <property type="project" value="UniProtKB-KW"/>
</dbReference>
<keyword evidence="9" id="KW-0732">Signal</keyword>
<dbReference type="EMBL" id="CYGV01000768">
    <property type="protein sequence ID" value="CUA69318.1"/>
    <property type="molecule type" value="Genomic_DNA"/>
</dbReference>
<organism evidence="11 12">
    <name type="scientific">Rhizoctonia solani</name>
    <dbReference type="NCBI Taxonomy" id="456999"/>
    <lineage>
        <taxon>Eukaryota</taxon>
        <taxon>Fungi</taxon>
        <taxon>Dikarya</taxon>
        <taxon>Basidiomycota</taxon>
        <taxon>Agaricomycotina</taxon>
        <taxon>Agaricomycetes</taxon>
        <taxon>Cantharellales</taxon>
        <taxon>Ceratobasidiaceae</taxon>
        <taxon>Rhizoctonia</taxon>
    </lineage>
</organism>
<evidence type="ECO:0000256" key="2">
    <source>
        <dbReference type="ARBA" id="ARBA00010980"/>
    </source>
</evidence>
<dbReference type="Gene3D" id="2.160.20.10">
    <property type="entry name" value="Single-stranded right-handed beta-helix, Pectin lyase-like"/>
    <property type="match status" value="1"/>
</dbReference>
<feature type="transmembrane region" description="Helical" evidence="8">
    <location>
        <begin position="716"/>
        <end position="733"/>
    </location>
</feature>
<dbReference type="SUPFAM" id="SSF51126">
    <property type="entry name" value="Pectin lyase-like"/>
    <property type="match status" value="1"/>
</dbReference>
<keyword evidence="6 7" id="KW-0456">Lyase</keyword>
<feature type="transmembrane region" description="Helical" evidence="8">
    <location>
        <begin position="517"/>
        <end position="541"/>
    </location>
</feature>
<comment type="similarity">
    <text evidence="2 7">Belongs to the polysaccharide lyase 1 family.</text>
</comment>
<comment type="subcellular location">
    <subcellularLocation>
        <location evidence="1">Membrane</location>
        <topology evidence="1">Multi-pass membrane protein</topology>
    </subcellularLocation>
    <subcellularLocation>
        <location evidence="7">Secreted</location>
    </subcellularLocation>
</comment>
<accession>A0A0K6FSZ0</accession>
<evidence type="ECO:0000313" key="11">
    <source>
        <dbReference type="EMBL" id="CUA69318.1"/>
    </source>
</evidence>
<evidence type="ECO:0000256" key="4">
    <source>
        <dbReference type="ARBA" id="ARBA00022989"/>
    </source>
</evidence>
<protein>
    <submittedName>
        <fullName evidence="11">Transmembrane protein 184C</fullName>
    </submittedName>
</protein>
<evidence type="ECO:0000313" key="12">
    <source>
        <dbReference type="Proteomes" id="UP000044841"/>
    </source>
</evidence>
<feature type="domain" description="Pectate lyase" evidence="10">
    <location>
        <begin position="119"/>
        <end position="389"/>
    </location>
</feature>
<reference evidence="11 12" key="1">
    <citation type="submission" date="2015-07" db="EMBL/GenBank/DDBJ databases">
        <authorList>
            <person name="Noorani M."/>
        </authorList>
    </citation>
    <scope>NUCLEOTIDE SEQUENCE [LARGE SCALE GENOMIC DNA]</scope>
    <source>
        <strain evidence="11">BBA 69670</strain>
    </source>
</reference>
<dbReference type="InterPro" id="IPR011050">
    <property type="entry name" value="Pectin_lyase_fold/virulence"/>
</dbReference>
<dbReference type="Pfam" id="PF03619">
    <property type="entry name" value="Solute_trans_a"/>
    <property type="match status" value="1"/>
</dbReference>
<evidence type="ECO:0000259" key="10">
    <source>
        <dbReference type="SMART" id="SM00656"/>
    </source>
</evidence>
<keyword evidence="5 8" id="KW-0472">Membrane</keyword>
<dbReference type="GO" id="GO:0016020">
    <property type="term" value="C:membrane"/>
    <property type="evidence" value="ECO:0007669"/>
    <property type="project" value="UniProtKB-SubCell"/>
</dbReference>
<name>A0A0K6FSZ0_9AGAM</name>
<dbReference type="GO" id="GO:0005576">
    <property type="term" value="C:extracellular region"/>
    <property type="evidence" value="ECO:0007669"/>
    <property type="project" value="UniProtKB-SubCell"/>
</dbReference>
<dbReference type="SMART" id="SM01417">
    <property type="entry name" value="Solute_trans_a"/>
    <property type="match status" value="1"/>
</dbReference>
<evidence type="ECO:0000256" key="5">
    <source>
        <dbReference type="ARBA" id="ARBA00023136"/>
    </source>
</evidence>
<keyword evidence="12" id="KW-1185">Reference proteome</keyword>
<dbReference type="InterPro" id="IPR012334">
    <property type="entry name" value="Pectin_lyas_fold"/>
</dbReference>
<dbReference type="PANTHER" id="PTHR23423">
    <property type="entry name" value="ORGANIC SOLUTE TRANSPORTER-RELATED"/>
    <property type="match status" value="1"/>
</dbReference>
<evidence type="ECO:0000256" key="6">
    <source>
        <dbReference type="ARBA" id="ARBA00023239"/>
    </source>
</evidence>
<evidence type="ECO:0000256" key="8">
    <source>
        <dbReference type="SAM" id="Phobius"/>
    </source>
</evidence>
<gene>
    <name evidence="11" type="ORF">RSOLAG22IIIB_08439</name>
</gene>
<feature type="transmembrane region" description="Helical" evidence="8">
    <location>
        <begin position="683"/>
        <end position="704"/>
    </location>
</feature>
<feature type="transmembrane region" description="Helical" evidence="8">
    <location>
        <begin position="577"/>
        <end position="600"/>
    </location>
</feature>